<keyword evidence="2" id="KW-1185">Reference proteome</keyword>
<evidence type="ECO:0008006" key="3">
    <source>
        <dbReference type="Google" id="ProtNLM"/>
    </source>
</evidence>
<dbReference type="Gene3D" id="3.20.20.120">
    <property type="entry name" value="Enolase-like C-terminal domain"/>
    <property type="match status" value="1"/>
</dbReference>
<name>A0ABX2EMI8_9BURK</name>
<sequence length="454" mass="49128">MNVVALKPLRIDLFERPVQLRLPFRFGAATLHHCQQAFVRVECQAYGRTVVGATAELMVPKWFDKSRERSNDQNVEDLREALRFARAAYLGAAGARSPWQFSHQQGTEAIEHGVARGLPRLVAQFGVAQLDKALADAALRTTALGLAEGLARGLFGDPWSGGLVLQQPQRIVLRHTVGLLDRLVSDDAGTDPQDGLPATLQDAIRAHGLTHFKLKLCGERDADIDRLTRIAALLDAEVRGEWHVTLDGNENFSSAEVLAAFWQALLAAPALTRLVERTLLLEQPLPRKLALQQRVDTLGIGVPLILDESDDAYGVFERGLALGYRGISSKACKGLYRSLHSAALVARDPAHRLLSGEDLTCQAGLAVQQDTLLAATLGVTHIERNGHHYVDGFGSAPAAEAEAFARAHPALYETAANGRPRLAVHDGALSLRSLHGPGFATTAEPDWSSLTPIA</sequence>
<dbReference type="RefSeq" id="WP_173127704.1">
    <property type="nucleotide sequence ID" value="NZ_JABRWJ010000007.1"/>
</dbReference>
<organism evidence="1 2">
    <name type="scientific">Pseudaquabacterium terrae</name>
    <dbReference type="NCBI Taxonomy" id="2732868"/>
    <lineage>
        <taxon>Bacteria</taxon>
        <taxon>Pseudomonadati</taxon>
        <taxon>Pseudomonadota</taxon>
        <taxon>Betaproteobacteria</taxon>
        <taxon>Burkholderiales</taxon>
        <taxon>Sphaerotilaceae</taxon>
        <taxon>Pseudaquabacterium</taxon>
    </lineage>
</organism>
<reference evidence="1 2" key="1">
    <citation type="submission" date="2020-05" db="EMBL/GenBank/DDBJ databases">
        <title>Aquincola sp. isolate from soil.</title>
        <authorList>
            <person name="Han J."/>
            <person name="Kim D.-U."/>
        </authorList>
    </citation>
    <scope>NUCLEOTIDE SEQUENCE [LARGE SCALE GENOMIC DNA]</scope>
    <source>
        <strain evidence="1 2">S2</strain>
    </source>
</reference>
<dbReference type="InterPro" id="IPR036849">
    <property type="entry name" value="Enolase-like_C_sf"/>
</dbReference>
<accession>A0ABX2EMI8</accession>
<evidence type="ECO:0000313" key="2">
    <source>
        <dbReference type="Proteomes" id="UP000737171"/>
    </source>
</evidence>
<comment type="caution">
    <text evidence="1">The sequence shown here is derived from an EMBL/GenBank/DDBJ whole genome shotgun (WGS) entry which is preliminary data.</text>
</comment>
<dbReference type="EMBL" id="JABRWJ010000007">
    <property type="protein sequence ID" value="NRF69889.1"/>
    <property type="molecule type" value="Genomic_DNA"/>
</dbReference>
<gene>
    <name evidence="1" type="ORF">HLB44_23060</name>
</gene>
<dbReference type="SUPFAM" id="SSF51604">
    <property type="entry name" value="Enolase C-terminal domain-like"/>
    <property type="match status" value="1"/>
</dbReference>
<protein>
    <recommendedName>
        <fullName evidence="3">Mandelate racemase</fullName>
    </recommendedName>
</protein>
<evidence type="ECO:0000313" key="1">
    <source>
        <dbReference type="EMBL" id="NRF69889.1"/>
    </source>
</evidence>
<dbReference type="Proteomes" id="UP000737171">
    <property type="component" value="Unassembled WGS sequence"/>
</dbReference>
<proteinExistence type="predicted"/>